<dbReference type="EMBL" id="JACGBB010000001">
    <property type="protein sequence ID" value="MBZ7986497.1"/>
    <property type="molecule type" value="Genomic_DNA"/>
</dbReference>
<comment type="similarity">
    <text evidence="2">Belongs to the ribonuclease III family.</text>
</comment>
<dbReference type="Gene3D" id="3.30.420.10">
    <property type="entry name" value="Ribonuclease H-like superfamily/Ribonuclease H"/>
    <property type="match status" value="1"/>
</dbReference>
<dbReference type="PROSITE" id="PS50879">
    <property type="entry name" value="RNASE_H_1"/>
    <property type="match status" value="1"/>
</dbReference>
<dbReference type="InterPro" id="IPR000999">
    <property type="entry name" value="RNase_III_dom"/>
</dbReference>
<protein>
    <recommendedName>
        <fullName evidence="9">Ribonuclease 3</fullName>
        <ecNumber evidence="9">3.1.26.3</ecNumber>
    </recommendedName>
    <alternativeName>
        <fullName evidence="9">Ribonuclease III</fullName>
        <shortName evidence="9">RNase III</shortName>
    </alternativeName>
</protein>
<keyword evidence="6 9" id="KW-0255">Endonuclease</keyword>
<dbReference type="InterPro" id="IPR011907">
    <property type="entry name" value="RNase_III"/>
</dbReference>
<dbReference type="Gene3D" id="3.30.160.20">
    <property type="match status" value="1"/>
</dbReference>
<evidence type="ECO:0000256" key="6">
    <source>
        <dbReference type="ARBA" id="ARBA00022759"/>
    </source>
</evidence>
<keyword evidence="9" id="KW-0963">Cytoplasm</keyword>
<organism evidence="13 14">
    <name type="scientific">Campylobacter canadensis</name>
    <dbReference type="NCBI Taxonomy" id="449520"/>
    <lineage>
        <taxon>Bacteria</taxon>
        <taxon>Pseudomonadati</taxon>
        <taxon>Campylobacterota</taxon>
        <taxon>Epsilonproteobacteria</taxon>
        <taxon>Campylobacterales</taxon>
        <taxon>Campylobacteraceae</taxon>
        <taxon>Campylobacter</taxon>
    </lineage>
</organism>
<dbReference type="InterPro" id="IPR014720">
    <property type="entry name" value="dsRBD_dom"/>
</dbReference>
<evidence type="ECO:0000313" key="13">
    <source>
        <dbReference type="EMBL" id="MBZ7986497.1"/>
    </source>
</evidence>
<feature type="binding site" evidence="9">
    <location>
        <position position="191"/>
    </location>
    <ligand>
        <name>Mg(2+)</name>
        <dbReference type="ChEBI" id="CHEBI:18420"/>
    </ligand>
</feature>
<evidence type="ECO:0000259" key="12">
    <source>
        <dbReference type="PROSITE" id="PS50879"/>
    </source>
</evidence>
<evidence type="ECO:0000256" key="7">
    <source>
        <dbReference type="ARBA" id="ARBA00022801"/>
    </source>
</evidence>
<dbReference type="SMART" id="SM00358">
    <property type="entry name" value="DSRM"/>
    <property type="match status" value="1"/>
</dbReference>
<name>A0ABS7WQB9_9BACT</name>
<evidence type="ECO:0000256" key="4">
    <source>
        <dbReference type="ARBA" id="ARBA00022664"/>
    </source>
</evidence>
<dbReference type="Gene3D" id="1.10.1520.10">
    <property type="entry name" value="Ribonuclease III domain"/>
    <property type="match status" value="1"/>
</dbReference>
<dbReference type="GO" id="GO:0004525">
    <property type="term" value="F:ribonuclease III activity"/>
    <property type="evidence" value="ECO:0007669"/>
    <property type="project" value="UniProtKB-EC"/>
</dbReference>
<dbReference type="InterPro" id="IPR022892">
    <property type="entry name" value="RNaseHI"/>
</dbReference>
<dbReference type="InterPro" id="IPR036397">
    <property type="entry name" value="RNaseH_sf"/>
</dbReference>
<dbReference type="CDD" id="cd00593">
    <property type="entry name" value="RIBOc"/>
    <property type="match status" value="1"/>
</dbReference>
<evidence type="ECO:0000256" key="8">
    <source>
        <dbReference type="ARBA" id="ARBA00022884"/>
    </source>
</evidence>
<dbReference type="HAMAP" id="MF_00104">
    <property type="entry name" value="RNase_III"/>
    <property type="match status" value="1"/>
</dbReference>
<proteinExistence type="inferred from homology"/>
<feature type="domain" description="RNase H type-1" evidence="12">
    <location>
        <begin position="1"/>
        <end position="137"/>
    </location>
</feature>
<feature type="active site" evidence="9">
    <location>
        <position position="195"/>
    </location>
</feature>
<comment type="cofactor">
    <cofactor evidence="9">
        <name>Mg(2+)</name>
        <dbReference type="ChEBI" id="CHEBI:18420"/>
    </cofactor>
</comment>
<dbReference type="InterPro" id="IPR002156">
    <property type="entry name" value="RNaseH_domain"/>
</dbReference>
<gene>
    <name evidence="9" type="primary">rnc</name>
    <name evidence="13" type="ORF">AVCANL283_00025</name>
</gene>
<keyword evidence="7 9" id="KW-0378">Hydrolase</keyword>
<dbReference type="SUPFAM" id="SSF53098">
    <property type="entry name" value="Ribonuclease H-like"/>
    <property type="match status" value="1"/>
</dbReference>
<evidence type="ECO:0000313" key="14">
    <source>
        <dbReference type="Proteomes" id="UP000786183"/>
    </source>
</evidence>
<keyword evidence="9" id="KW-0460">Magnesium</keyword>
<comment type="subunit">
    <text evidence="9">Homodimer.</text>
</comment>
<dbReference type="Pfam" id="PF14622">
    <property type="entry name" value="Ribonucleas_3_3"/>
    <property type="match status" value="1"/>
</dbReference>
<comment type="subcellular location">
    <subcellularLocation>
        <location evidence="9">Cytoplasm</location>
    </subcellularLocation>
</comment>
<evidence type="ECO:0000256" key="3">
    <source>
        <dbReference type="ARBA" id="ARBA00011245"/>
    </source>
</evidence>
<evidence type="ECO:0000256" key="2">
    <source>
        <dbReference type="ARBA" id="ARBA00010183"/>
    </source>
</evidence>
<evidence type="ECO:0000259" key="11">
    <source>
        <dbReference type="PROSITE" id="PS50142"/>
    </source>
</evidence>
<evidence type="ECO:0000259" key="10">
    <source>
        <dbReference type="PROSITE" id="PS50137"/>
    </source>
</evidence>
<feature type="domain" description="DRBM" evidence="10">
    <location>
        <begin position="304"/>
        <end position="373"/>
    </location>
</feature>
<accession>A0ABS7WQB9</accession>
<dbReference type="PROSITE" id="PS00517">
    <property type="entry name" value="RNASE_3_1"/>
    <property type="match status" value="1"/>
</dbReference>
<dbReference type="Pfam" id="PF00075">
    <property type="entry name" value="RNase_H"/>
    <property type="match status" value="1"/>
</dbReference>
<dbReference type="PANTHER" id="PTHR11207">
    <property type="entry name" value="RIBONUCLEASE III"/>
    <property type="match status" value="1"/>
</dbReference>
<comment type="subunit">
    <text evidence="3">Monomer.</text>
</comment>
<keyword evidence="9" id="KW-0819">tRNA processing</keyword>
<keyword evidence="14" id="KW-1185">Reference proteome</keyword>
<dbReference type="EC" id="3.1.26.3" evidence="9"/>
<dbReference type="Proteomes" id="UP000786183">
    <property type="component" value="Unassembled WGS sequence"/>
</dbReference>
<reference evidence="13 14" key="1">
    <citation type="submission" date="2020-07" db="EMBL/GenBank/DDBJ databases">
        <title>Transfer of Campylobacter canadensis to the novel genus Avispirillum gen. nov., that also includes two novel species recovered from migratory waterfowl: Avispirillum anseris sp. nov. and Avispirillum brantae sp. nov.</title>
        <authorList>
            <person name="Miller W.G."/>
            <person name="Chapman M.H."/>
            <person name="Yee E."/>
            <person name="Inglis G.D."/>
        </authorList>
    </citation>
    <scope>NUCLEOTIDE SEQUENCE [LARGE SCALE GENOMIC DNA]</scope>
    <source>
        <strain evidence="13 14">L283</strain>
    </source>
</reference>
<keyword evidence="9" id="KW-0698">rRNA processing</keyword>
<dbReference type="InterPro" id="IPR036389">
    <property type="entry name" value="RNase_III_sf"/>
</dbReference>
<dbReference type="PANTHER" id="PTHR11207:SF0">
    <property type="entry name" value="RIBONUCLEASE 3"/>
    <property type="match status" value="1"/>
</dbReference>
<feature type="active site" evidence="9">
    <location>
        <position position="267"/>
    </location>
</feature>
<feature type="binding site" evidence="9">
    <location>
        <position position="264"/>
    </location>
    <ligand>
        <name>Mg(2+)</name>
        <dbReference type="ChEBI" id="CHEBI:18420"/>
    </ligand>
</feature>
<dbReference type="SUPFAM" id="SSF54768">
    <property type="entry name" value="dsRNA-binding domain-like"/>
    <property type="match status" value="1"/>
</dbReference>
<comment type="catalytic activity">
    <reaction evidence="1 9">
        <text>Endonucleolytic cleavage to 5'-phosphomonoester.</text>
        <dbReference type="EC" id="3.1.26.3"/>
    </reaction>
</comment>
<keyword evidence="5 9" id="KW-0540">Nuclease</keyword>
<dbReference type="NCBIfam" id="TIGR02191">
    <property type="entry name" value="RNaseIII"/>
    <property type="match status" value="1"/>
</dbReference>
<evidence type="ECO:0000256" key="9">
    <source>
        <dbReference type="HAMAP-Rule" id="MF_00104"/>
    </source>
</evidence>
<comment type="caution">
    <text evidence="13">The sequence shown here is derived from an EMBL/GenBank/DDBJ whole genome shotgun (WGS) entry which is preliminary data.</text>
</comment>
<feature type="domain" description="RNase III" evidence="11">
    <location>
        <begin position="156"/>
        <end position="278"/>
    </location>
</feature>
<keyword evidence="9" id="KW-0699">rRNA-binding</keyword>
<evidence type="ECO:0000256" key="5">
    <source>
        <dbReference type="ARBA" id="ARBA00022722"/>
    </source>
</evidence>
<dbReference type="CDD" id="cd09278">
    <property type="entry name" value="RNase_HI_prokaryote_like"/>
    <property type="match status" value="1"/>
</dbReference>
<dbReference type="Pfam" id="PF00035">
    <property type="entry name" value="dsrm"/>
    <property type="match status" value="1"/>
</dbReference>
<dbReference type="InterPro" id="IPR012337">
    <property type="entry name" value="RNaseH-like_sf"/>
</dbReference>
<dbReference type="PROSITE" id="PS50142">
    <property type="entry name" value="RNASE_3_2"/>
    <property type="match status" value="1"/>
</dbReference>
<keyword evidence="9" id="KW-0479">Metal-binding</keyword>
<evidence type="ECO:0000256" key="1">
    <source>
        <dbReference type="ARBA" id="ARBA00000109"/>
    </source>
</evidence>
<dbReference type="PROSITE" id="PS50137">
    <property type="entry name" value="DS_RBD"/>
    <property type="match status" value="1"/>
</dbReference>
<sequence length="374" mass="42359">MKKVTIYTDGSCLDNPGIGAWAYIVIDENGKINKEVKAYAQTTNNIMELSACIYAIKSLKQACDIKIFSDSKYVVDGVNKWLQNWIKSDFKGKKNVQLWKEYLECSKNHKISISWVKAHNGDEYNELCDKLANDCAKELANKLNKDNISVKEDRIYAEIEEKLGYSFKNQNLLQRALTHKSFNKDNNERLEFLGDAVLDLVVANTLYVDFLHYSEGDLSKLRAALVNEKSLAKIAQYLNLGKYLNLSNSEVNNGGRQKPSLLSNAFEAILGAIYLESGYEKAQNIAEKIINKIYPNIDIDIIKDYKTKLQEITQAKLAKTPEYKVLSSNGPDHKKEFTIGLFLNDELIAQAVGKSKKEAEQIAAKITLKKFEDE</sequence>
<dbReference type="SUPFAM" id="SSF69065">
    <property type="entry name" value="RNase III domain-like"/>
    <property type="match status" value="1"/>
</dbReference>
<dbReference type="CDD" id="cd10845">
    <property type="entry name" value="DSRM_RNAse_III_family"/>
    <property type="match status" value="1"/>
</dbReference>
<dbReference type="SMART" id="SM00535">
    <property type="entry name" value="RIBOc"/>
    <property type="match status" value="1"/>
</dbReference>
<comment type="function">
    <text evidence="9">Digests double-stranded RNA. Involved in the processing of primary rRNA transcript to yield the immediate precursors to the large and small rRNAs (23S and 16S). Processes some mRNAs, and tRNAs when they are encoded in the rRNA operon. Processes pre-crRNA and tracrRNA of type II CRISPR loci if present in the organism.</text>
</comment>
<feature type="binding site" evidence="9">
    <location>
        <position position="267"/>
    </location>
    <ligand>
        <name>Mg(2+)</name>
        <dbReference type="ChEBI" id="CHEBI:18420"/>
    </ligand>
</feature>
<keyword evidence="8 9" id="KW-0694">RNA-binding</keyword>
<keyword evidence="4 9" id="KW-0507">mRNA processing</keyword>